<evidence type="ECO:0000256" key="2">
    <source>
        <dbReference type="ARBA" id="ARBA00022737"/>
    </source>
</evidence>
<protein>
    <submittedName>
        <fullName evidence="3">Uncharacterized protein</fullName>
    </submittedName>
</protein>
<dbReference type="AlphaFoldDB" id="A0A8S9IUN3"/>
<dbReference type="GO" id="GO:0003677">
    <property type="term" value="F:DNA binding"/>
    <property type="evidence" value="ECO:0007669"/>
    <property type="project" value="TreeGrafter"/>
</dbReference>
<dbReference type="PANTHER" id="PTHR14773">
    <property type="entry name" value="WD REPEAT-CONTAINING PROTEIN 76"/>
    <property type="match status" value="1"/>
</dbReference>
<reference evidence="3" key="1">
    <citation type="submission" date="2019-12" db="EMBL/GenBank/DDBJ databases">
        <title>Genome sequencing and annotation of Brassica cretica.</title>
        <authorList>
            <person name="Studholme D.J."/>
            <person name="Sarris P.F."/>
        </authorList>
    </citation>
    <scope>NUCLEOTIDE SEQUENCE</scope>
    <source>
        <strain evidence="3">PFS-102/07</strain>
        <tissue evidence="3">Leaf</tissue>
    </source>
</reference>
<dbReference type="InterPro" id="IPR015943">
    <property type="entry name" value="WD40/YVTN_repeat-like_dom_sf"/>
</dbReference>
<keyword evidence="2" id="KW-0677">Repeat</keyword>
<evidence type="ECO:0000313" key="3">
    <source>
        <dbReference type="EMBL" id="KAF2573113.1"/>
    </source>
</evidence>
<dbReference type="GO" id="GO:2000001">
    <property type="term" value="P:regulation of DNA damage checkpoint"/>
    <property type="evidence" value="ECO:0007669"/>
    <property type="project" value="TreeGrafter"/>
</dbReference>
<sequence>MESLTDGRTQRWVLMQWKEPEMSVPVIKEEFRNMFNIIISLEQAKIARRIVLDKLHAECNEHFARLRDYEMKLLRRDNYVGVLSGANFEDTSMIYHCNNTVRKISSFRGVWGWDDSIIFVGNVAKGIGVNQTKGIDVISTKLKRTVKKLQSPLVKDVISRLHCHPLNVGMLAGSTAGGHVYVWTTK</sequence>
<dbReference type="Gene3D" id="2.130.10.10">
    <property type="entry name" value="YVTN repeat-like/Quinoprotein amine dehydrogenase"/>
    <property type="match status" value="1"/>
</dbReference>
<proteinExistence type="predicted"/>
<evidence type="ECO:0000256" key="1">
    <source>
        <dbReference type="ARBA" id="ARBA00022574"/>
    </source>
</evidence>
<accession>A0A8S9IUN3</accession>
<dbReference type="InterPro" id="IPR050853">
    <property type="entry name" value="WD_repeat_DNA-damage-binding"/>
</dbReference>
<dbReference type="GO" id="GO:0005634">
    <property type="term" value="C:nucleus"/>
    <property type="evidence" value="ECO:0007669"/>
    <property type="project" value="TreeGrafter"/>
</dbReference>
<comment type="caution">
    <text evidence="3">The sequence shown here is derived from an EMBL/GenBank/DDBJ whole genome shotgun (WGS) entry which is preliminary data.</text>
</comment>
<dbReference type="EMBL" id="QGKY02001015">
    <property type="protein sequence ID" value="KAF2573113.1"/>
    <property type="molecule type" value="Genomic_DNA"/>
</dbReference>
<keyword evidence="1" id="KW-0853">WD repeat</keyword>
<dbReference type="PANTHER" id="PTHR14773:SF0">
    <property type="entry name" value="WD REPEAT-CONTAINING PROTEIN 76"/>
    <property type="match status" value="1"/>
</dbReference>
<name>A0A8S9IUN3_BRACR</name>
<organism evidence="3">
    <name type="scientific">Brassica cretica</name>
    <name type="common">Mustard</name>
    <dbReference type="NCBI Taxonomy" id="69181"/>
    <lineage>
        <taxon>Eukaryota</taxon>
        <taxon>Viridiplantae</taxon>
        <taxon>Streptophyta</taxon>
        <taxon>Embryophyta</taxon>
        <taxon>Tracheophyta</taxon>
        <taxon>Spermatophyta</taxon>
        <taxon>Magnoliopsida</taxon>
        <taxon>eudicotyledons</taxon>
        <taxon>Gunneridae</taxon>
        <taxon>Pentapetalae</taxon>
        <taxon>rosids</taxon>
        <taxon>malvids</taxon>
        <taxon>Brassicales</taxon>
        <taxon>Brassicaceae</taxon>
        <taxon>Brassiceae</taxon>
        <taxon>Brassica</taxon>
    </lineage>
</organism>
<gene>
    <name evidence="3" type="ORF">F2Q70_00001741</name>
</gene>